<dbReference type="GeneID" id="59377190"/>
<dbReference type="Gene3D" id="3.30.300.30">
    <property type="match status" value="1"/>
</dbReference>
<accession>A0A8H6ZQZ0</accession>
<dbReference type="VEuPathDB" id="FungiDB:PC9H_007372"/>
<dbReference type="GO" id="GO:0016405">
    <property type="term" value="F:CoA-ligase activity"/>
    <property type="evidence" value="ECO:0007669"/>
    <property type="project" value="TreeGrafter"/>
</dbReference>
<comment type="caution">
    <text evidence="5">The sequence shown here is derived from an EMBL/GenBank/DDBJ whole genome shotgun (WGS) entry which is preliminary data.</text>
</comment>
<dbReference type="InterPro" id="IPR000873">
    <property type="entry name" value="AMP-dep_synth/lig_dom"/>
</dbReference>
<dbReference type="PANTHER" id="PTHR24096">
    <property type="entry name" value="LONG-CHAIN-FATTY-ACID--COA LIGASE"/>
    <property type="match status" value="1"/>
</dbReference>
<dbReference type="AlphaFoldDB" id="A0A8H6ZQZ0"/>
<name>A0A8H6ZQZ0_PLEOS</name>
<dbReference type="Gene3D" id="3.40.50.12780">
    <property type="entry name" value="N-terminal domain of ligase-like"/>
    <property type="match status" value="1"/>
</dbReference>
<proteinExistence type="inferred from homology"/>
<feature type="domain" description="AMP-binding enzyme C-terminal" evidence="4">
    <location>
        <begin position="475"/>
        <end position="560"/>
    </location>
</feature>
<dbReference type="InterPro" id="IPR045851">
    <property type="entry name" value="AMP-bd_C_sf"/>
</dbReference>
<evidence type="ECO:0000259" key="4">
    <source>
        <dbReference type="Pfam" id="PF13193"/>
    </source>
</evidence>
<keyword evidence="2" id="KW-0436">Ligase</keyword>
<dbReference type="InterPro" id="IPR042099">
    <property type="entry name" value="ANL_N_sf"/>
</dbReference>
<dbReference type="RefSeq" id="XP_036630524.1">
    <property type="nucleotide sequence ID" value="XM_036776904.1"/>
</dbReference>
<feature type="domain" description="AMP-dependent synthetase/ligase" evidence="3">
    <location>
        <begin position="36"/>
        <end position="417"/>
    </location>
</feature>
<keyword evidence="6" id="KW-1185">Reference proteome</keyword>
<evidence type="ECO:0000259" key="3">
    <source>
        <dbReference type="Pfam" id="PF00501"/>
    </source>
</evidence>
<comment type="similarity">
    <text evidence="1">Belongs to the ATP-dependent AMP-binding enzyme family.</text>
</comment>
<evidence type="ECO:0000256" key="1">
    <source>
        <dbReference type="ARBA" id="ARBA00006432"/>
    </source>
</evidence>
<protein>
    <submittedName>
        <fullName evidence="5">Uncharacterized protein</fullName>
    </submittedName>
</protein>
<evidence type="ECO:0000313" key="5">
    <source>
        <dbReference type="EMBL" id="KAF7428152.1"/>
    </source>
</evidence>
<dbReference type="InterPro" id="IPR020845">
    <property type="entry name" value="AMP-binding_CS"/>
</dbReference>
<dbReference type="CDD" id="cd05911">
    <property type="entry name" value="Firefly_Luc_like"/>
    <property type="match status" value="1"/>
</dbReference>
<dbReference type="OrthoDB" id="1898221at2759"/>
<dbReference type="Pfam" id="PF13193">
    <property type="entry name" value="AMP-binding_C"/>
    <property type="match status" value="1"/>
</dbReference>
<gene>
    <name evidence="5" type="ORF">PC9H_007372</name>
</gene>
<organism evidence="5 6">
    <name type="scientific">Pleurotus ostreatus</name>
    <name type="common">Oyster mushroom</name>
    <name type="synonym">White-rot fungus</name>
    <dbReference type="NCBI Taxonomy" id="5322"/>
    <lineage>
        <taxon>Eukaryota</taxon>
        <taxon>Fungi</taxon>
        <taxon>Dikarya</taxon>
        <taxon>Basidiomycota</taxon>
        <taxon>Agaricomycotina</taxon>
        <taxon>Agaricomycetes</taxon>
        <taxon>Agaricomycetidae</taxon>
        <taxon>Agaricales</taxon>
        <taxon>Pleurotineae</taxon>
        <taxon>Pleurotaceae</taxon>
        <taxon>Pleurotus</taxon>
    </lineage>
</organism>
<reference evidence="5" key="1">
    <citation type="submission" date="2019-07" db="EMBL/GenBank/DDBJ databases">
        <authorList>
            <person name="Palmer J.M."/>
        </authorList>
    </citation>
    <scope>NUCLEOTIDE SEQUENCE</scope>
    <source>
        <strain evidence="5">PC9</strain>
    </source>
</reference>
<dbReference type="Pfam" id="PF00501">
    <property type="entry name" value="AMP-binding"/>
    <property type="match status" value="1"/>
</dbReference>
<dbReference type="EMBL" id="JACETU010000005">
    <property type="protein sequence ID" value="KAF7428152.1"/>
    <property type="molecule type" value="Genomic_DNA"/>
</dbReference>
<dbReference type="SUPFAM" id="SSF56801">
    <property type="entry name" value="Acetyl-CoA synthetase-like"/>
    <property type="match status" value="1"/>
</dbReference>
<evidence type="ECO:0000313" key="6">
    <source>
        <dbReference type="Proteomes" id="UP000623687"/>
    </source>
</evidence>
<dbReference type="PROSITE" id="PS00455">
    <property type="entry name" value="AMP_BINDING"/>
    <property type="match status" value="1"/>
</dbReference>
<dbReference type="PANTHER" id="PTHR24096:SF149">
    <property type="entry name" value="AMP-BINDING DOMAIN-CONTAINING PROTEIN-RELATED"/>
    <property type="match status" value="1"/>
</dbReference>
<dbReference type="InterPro" id="IPR025110">
    <property type="entry name" value="AMP-bd_C"/>
</dbReference>
<dbReference type="Proteomes" id="UP000623687">
    <property type="component" value="Unassembled WGS sequence"/>
</dbReference>
<sequence length="583" mass="63167">MVARIYTSPYPPISVASESLFTHLFSVTGPNEIGGYPAAHPAFIDAATGATVSRALLKHLALSLGYALRNHPQLKLTRGDTVMIFSPNSLAFPIALFGAISGGLRCTLANSAYTSRELEHQYKDSGAKVILVAEDGVPVAREMLKDLGLAKNEVDQRIVVLGNGLQWAGNRSTKTTADLGLLTLDELLTLGTLPSEERFDGADTHETVLLCYSSGTTGKPKGVMTSHQNITSVLDMVKLVFPPLDPGKDVMLGVLPFYHIYGAVKLLNFPLAAGIPVVIQTKFDPVAFCENIARYRVTASLIVPPILVVLSRHPAVEKNDLSTLKILFSGAAPLGAALVKDQECFVTQGYGLTETSPTTHLLSTADSDSKVGSIGLLLPNLEARLVVDGEGDGLIDAEDGQPGELWLRGPSIMKGYLNNNVATKDCITHDKWFKTGDIGIRDKEGYYYIVDRRKELIKYKQCPNLPVLKQVPPAELESVLLTHPDIADAAVIGVYDEGEATEYPRAYVVPASPEKVTTPDQKRAFGSDVANWIKTKVAQHKFLRGGVIVIDVIPKSAAGKILRRELRELAKVEMENQPRKAKL</sequence>
<evidence type="ECO:0000256" key="2">
    <source>
        <dbReference type="ARBA" id="ARBA00022598"/>
    </source>
</evidence>